<evidence type="ECO:0000256" key="1">
    <source>
        <dbReference type="SAM" id="Phobius"/>
    </source>
</evidence>
<feature type="transmembrane region" description="Helical" evidence="1">
    <location>
        <begin position="41"/>
        <end position="60"/>
    </location>
</feature>
<sequence>MLSLPALWVAATVFGYPAMLLILAVRGEPDWSRQLEEYPEAWPIAAASPVVAYLLAWWYGPRGHGGLGMRGVAVRAAVLLAAVVAAVVGANVRGLPVTRTVGVAVGVALFTIVLFIGGWRLVDRHSPRSALIRAAVWGGLSVAVAVAAGPQSSGAWAGVALLAGYAALVALGVGALAARALLRPGTRWPGERHEPSDAGYGQIPAPGQIWMAEVRFVDSYESKDRPVVVLRTWPGYAEVLKSTSQDKSGRRDHIPLPVAGWDAAADHDSWLELRRHVVPYPAFRRYRGPCPPQVWHYVTQLNLPAA</sequence>
<keyword evidence="1" id="KW-0472">Membrane</keyword>
<comment type="caution">
    <text evidence="2">The sequence shown here is derived from an EMBL/GenBank/DDBJ whole genome shotgun (WGS) entry which is preliminary data.</text>
</comment>
<feature type="transmembrane region" description="Helical" evidence="1">
    <location>
        <begin position="7"/>
        <end position="25"/>
    </location>
</feature>
<dbReference type="EMBL" id="BAAAYN010000047">
    <property type="protein sequence ID" value="GAA3394999.1"/>
    <property type="molecule type" value="Genomic_DNA"/>
</dbReference>
<feature type="transmembrane region" description="Helical" evidence="1">
    <location>
        <begin position="155"/>
        <end position="182"/>
    </location>
</feature>
<name>A0ABP6T8C9_9ACTN</name>
<keyword evidence="3" id="KW-1185">Reference proteome</keyword>
<evidence type="ECO:0000313" key="3">
    <source>
        <dbReference type="Proteomes" id="UP001501676"/>
    </source>
</evidence>
<gene>
    <name evidence="2" type="ORF">GCM10020369_66490</name>
</gene>
<dbReference type="Proteomes" id="UP001501676">
    <property type="component" value="Unassembled WGS sequence"/>
</dbReference>
<organism evidence="2 3">
    <name type="scientific">Cryptosporangium minutisporangium</name>
    <dbReference type="NCBI Taxonomy" id="113569"/>
    <lineage>
        <taxon>Bacteria</taxon>
        <taxon>Bacillati</taxon>
        <taxon>Actinomycetota</taxon>
        <taxon>Actinomycetes</taxon>
        <taxon>Cryptosporangiales</taxon>
        <taxon>Cryptosporangiaceae</taxon>
        <taxon>Cryptosporangium</taxon>
    </lineage>
</organism>
<feature type="transmembrane region" description="Helical" evidence="1">
    <location>
        <begin position="98"/>
        <end position="118"/>
    </location>
</feature>
<feature type="transmembrane region" description="Helical" evidence="1">
    <location>
        <begin position="130"/>
        <end position="149"/>
    </location>
</feature>
<protein>
    <submittedName>
        <fullName evidence="2">Uncharacterized protein</fullName>
    </submittedName>
</protein>
<reference evidence="3" key="1">
    <citation type="journal article" date="2019" name="Int. J. Syst. Evol. Microbiol.">
        <title>The Global Catalogue of Microorganisms (GCM) 10K type strain sequencing project: providing services to taxonomists for standard genome sequencing and annotation.</title>
        <authorList>
            <consortium name="The Broad Institute Genomics Platform"/>
            <consortium name="The Broad Institute Genome Sequencing Center for Infectious Disease"/>
            <person name="Wu L."/>
            <person name="Ma J."/>
        </authorList>
    </citation>
    <scope>NUCLEOTIDE SEQUENCE [LARGE SCALE GENOMIC DNA]</scope>
    <source>
        <strain evidence="3">JCM 9458</strain>
    </source>
</reference>
<keyword evidence="1" id="KW-1133">Transmembrane helix</keyword>
<accession>A0ABP6T8C9</accession>
<feature type="transmembrane region" description="Helical" evidence="1">
    <location>
        <begin position="72"/>
        <end position="92"/>
    </location>
</feature>
<proteinExistence type="predicted"/>
<keyword evidence="1" id="KW-0812">Transmembrane</keyword>
<evidence type="ECO:0000313" key="2">
    <source>
        <dbReference type="EMBL" id="GAA3394999.1"/>
    </source>
</evidence>